<evidence type="ECO:0000313" key="4">
    <source>
        <dbReference type="EMBL" id="QBQ07332.1"/>
    </source>
</evidence>
<dbReference type="GO" id="GO:0051087">
    <property type="term" value="F:protein-folding chaperone binding"/>
    <property type="evidence" value="ECO:0007669"/>
    <property type="project" value="TreeGrafter"/>
</dbReference>
<dbReference type="RefSeq" id="WP_134297134.1">
    <property type="nucleotide sequence ID" value="NZ_CP038013.1"/>
</dbReference>
<dbReference type="SMART" id="SM00271">
    <property type="entry name" value="DnaJ"/>
    <property type="match status" value="1"/>
</dbReference>
<dbReference type="SUPFAM" id="SSF46565">
    <property type="entry name" value="Chaperone J-domain"/>
    <property type="match status" value="1"/>
</dbReference>
<keyword evidence="1" id="KW-0143">Chaperone</keyword>
<dbReference type="PRINTS" id="PR00625">
    <property type="entry name" value="JDOMAIN"/>
</dbReference>
<keyword evidence="2" id="KW-1133">Transmembrane helix</keyword>
<organism evidence="4 5">
    <name type="scientific">Spiroplasma gladiatoris</name>
    <dbReference type="NCBI Taxonomy" id="2143"/>
    <lineage>
        <taxon>Bacteria</taxon>
        <taxon>Bacillati</taxon>
        <taxon>Mycoplasmatota</taxon>
        <taxon>Mollicutes</taxon>
        <taxon>Entomoplasmatales</taxon>
        <taxon>Spiroplasmataceae</taxon>
        <taxon>Spiroplasma</taxon>
    </lineage>
</organism>
<evidence type="ECO:0000256" key="2">
    <source>
        <dbReference type="SAM" id="Phobius"/>
    </source>
</evidence>
<feature type="transmembrane region" description="Helical" evidence="2">
    <location>
        <begin position="161"/>
        <end position="181"/>
    </location>
</feature>
<dbReference type="InterPro" id="IPR001623">
    <property type="entry name" value="DnaJ_domain"/>
</dbReference>
<evidence type="ECO:0000313" key="5">
    <source>
        <dbReference type="Proteomes" id="UP000294309"/>
    </source>
</evidence>
<evidence type="ECO:0000256" key="1">
    <source>
        <dbReference type="ARBA" id="ARBA00023186"/>
    </source>
</evidence>
<keyword evidence="4" id="KW-0378">Hydrolase</keyword>
<sequence>MKNKQDYYELLSVDKSFSKSKIIKAYESLAKKYHPDNNLNIENEFLMITEAAIVLTDKKKKKLYDEGGFEKLYGQDLQNYAPPTYNEALEFLQNKRLSKNNEIKNQNFKDFQDKYYGLSNEFKFNSLNWRTDGMIFIFSTLFIPLICCLIAKILFPATDSSASALQMIYIISASIGALALITIHKGGYFKYGYAWQFLFIVIPLLAILLGIVFSSINKDILNMLANLIPKLVLLVLIVVIDKRLIKRIIETIKKQWKPLIITVVVGFILMILIGTFFSSVIEGLLFKLPESKNQESLKGLLDNADIGMGYKVVYALLLFMYSVIVAPFVEEVAFRNAYFLNVSNKWLAFVTSSIAFGFIHYGFTGDFSHALSYSAGAFVLGGIFVWTKGNVTHTWLIHFANNLFAIILLFSSVNW</sequence>
<keyword evidence="2" id="KW-0812">Transmembrane</keyword>
<dbReference type="KEGG" id="sgq:SGLAD_v1c01330"/>
<dbReference type="Pfam" id="PF02517">
    <property type="entry name" value="Rce1-like"/>
    <property type="match status" value="1"/>
</dbReference>
<dbReference type="EMBL" id="CP038013">
    <property type="protein sequence ID" value="QBQ07332.1"/>
    <property type="molecule type" value="Genomic_DNA"/>
</dbReference>
<reference evidence="4 5" key="1">
    <citation type="submission" date="2019-03" db="EMBL/GenBank/DDBJ databases">
        <title>Complete genome sequence of Spiroplasma gladiatoris TG-1 (DSM 22552).</title>
        <authorList>
            <person name="Lin Y.-C."/>
            <person name="Chou L."/>
            <person name="Kuo C.-H."/>
        </authorList>
    </citation>
    <scope>NUCLEOTIDE SEQUENCE [LARGE SCALE GENOMIC DNA]</scope>
    <source>
        <strain evidence="4 5">TG-1</strain>
    </source>
</reference>
<dbReference type="Proteomes" id="UP000294309">
    <property type="component" value="Chromosome"/>
</dbReference>
<dbReference type="PANTHER" id="PTHR44360:SF1">
    <property type="entry name" value="DNAJ HOMOLOG SUBFAMILY B MEMBER 9"/>
    <property type="match status" value="1"/>
</dbReference>
<gene>
    <name evidence="4" type="ORF">SGLAD_v1c01330</name>
</gene>
<dbReference type="PANTHER" id="PTHR44360">
    <property type="entry name" value="DNAJ HOMOLOG SUBFAMILY B MEMBER 9"/>
    <property type="match status" value="1"/>
</dbReference>
<feature type="transmembrane region" description="Helical" evidence="2">
    <location>
        <begin position="193"/>
        <end position="214"/>
    </location>
</feature>
<proteinExistence type="predicted"/>
<keyword evidence="5" id="KW-1185">Reference proteome</keyword>
<dbReference type="GO" id="GO:0080120">
    <property type="term" value="P:CAAX-box protein maturation"/>
    <property type="evidence" value="ECO:0007669"/>
    <property type="project" value="UniProtKB-ARBA"/>
</dbReference>
<accession>A0A4P7AGR6</accession>
<feature type="domain" description="J" evidence="3">
    <location>
        <begin position="6"/>
        <end position="68"/>
    </location>
</feature>
<dbReference type="GO" id="GO:0051787">
    <property type="term" value="F:misfolded protein binding"/>
    <property type="evidence" value="ECO:0007669"/>
    <property type="project" value="TreeGrafter"/>
</dbReference>
<dbReference type="Gene3D" id="1.10.287.110">
    <property type="entry name" value="DnaJ domain"/>
    <property type="match status" value="1"/>
</dbReference>
<dbReference type="InterPro" id="IPR036869">
    <property type="entry name" value="J_dom_sf"/>
</dbReference>
<feature type="transmembrane region" description="Helical" evidence="2">
    <location>
        <begin position="259"/>
        <end position="281"/>
    </location>
</feature>
<dbReference type="PROSITE" id="PS50076">
    <property type="entry name" value="DNAJ_2"/>
    <property type="match status" value="1"/>
</dbReference>
<dbReference type="Pfam" id="PF00226">
    <property type="entry name" value="DnaJ"/>
    <property type="match status" value="1"/>
</dbReference>
<dbReference type="InterPro" id="IPR003675">
    <property type="entry name" value="Rce1/LyrA-like_dom"/>
</dbReference>
<dbReference type="GO" id="GO:0004175">
    <property type="term" value="F:endopeptidase activity"/>
    <property type="evidence" value="ECO:0007669"/>
    <property type="project" value="UniProtKB-ARBA"/>
</dbReference>
<feature type="transmembrane region" description="Helical" evidence="2">
    <location>
        <begin position="220"/>
        <end position="239"/>
    </location>
</feature>
<keyword evidence="2" id="KW-0472">Membrane</keyword>
<dbReference type="CDD" id="cd06257">
    <property type="entry name" value="DnaJ"/>
    <property type="match status" value="1"/>
</dbReference>
<dbReference type="GO" id="GO:0036503">
    <property type="term" value="P:ERAD pathway"/>
    <property type="evidence" value="ECO:0007669"/>
    <property type="project" value="TreeGrafter"/>
</dbReference>
<feature type="transmembrane region" description="Helical" evidence="2">
    <location>
        <begin position="133"/>
        <end position="155"/>
    </location>
</feature>
<dbReference type="OrthoDB" id="398378at2"/>
<keyword evidence="4" id="KW-0645">Protease</keyword>
<dbReference type="AlphaFoldDB" id="A0A4P7AGR6"/>
<evidence type="ECO:0000259" key="3">
    <source>
        <dbReference type="PROSITE" id="PS50076"/>
    </source>
</evidence>
<protein>
    <submittedName>
        <fullName evidence="4">CAAX amino terminal membrane bound protease</fullName>
    </submittedName>
</protein>
<feature type="transmembrane region" description="Helical" evidence="2">
    <location>
        <begin position="312"/>
        <end position="334"/>
    </location>
</feature>
<feature type="transmembrane region" description="Helical" evidence="2">
    <location>
        <begin position="346"/>
        <end position="364"/>
    </location>
</feature>
<feature type="transmembrane region" description="Helical" evidence="2">
    <location>
        <begin position="370"/>
        <end position="387"/>
    </location>
</feature>
<name>A0A4P7AGR6_9MOLU</name>
<dbReference type="InterPro" id="IPR051948">
    <property type="entry name" value="Hsp70_co-chaperone_J-domain"/>
</dbReference>
<feature type="transmembrane region" description="Helical" evidence="2">
    <location>
        <begin position="394"/>
        <end position="413"/>
    </location>
</feature>